<feature type="transmembrane region" description="Helical" evidence="6">
    <location>
        <begin position="12"/>
        <end position="32"/>
    </location>
</feature>
<feature type="domain" description="Copper resistance protein D" evidence="7">
    <location>
        <begin position="186"/>
        <end position="291"/>
    </location>
</feature>
<evidence type="ECO:0000313" key="9">
    <source>
        <dbReference type="Proteomes" id="UP001595378"/>
    </source>
</evidence>
<feature type="transmembrane region" description="Helical" evidence="6">
    <location>
        <begin position="82"/>
        <end position="107"/>
    </location>
</feature>
<comment type="caution">
    <text evidence="8">The sequence shown here is derived from an EMBL/GenBank/DDBJ whole genome shotgun (WGS) entry which is preliminary data.</text>
</comment>
<feature type="transmembrane region" description="Helical" evidence="6">
    <location>
        <begin position="193"/>
        <end position="215"/>
    </location>
</feature>
<feature type="transmembrane region" description="Helical" evidence="6">
    <location>
        <begin position="114"/>
        <end position="132"/>
    </location>
</feature>
<dbReference type="PANTHER" id="PTHR34820">
    <property type="entry name" value="INNER MEMBRANE PROTEIN YEBZ"/>
    <property type="match status" value="1"/>
</dbReference>
<evidence type="ECO:0000313" key="8">
    <source>
        <dbReference type="EMBL" id="MFC3101416.1"/>
    </source>
</evidence>
<accession>A0ABV7EIU9</accession>
<protein>
    <submittedName>
        <fullName evidence="8">CopD family protein</fullName>
    </submittedName>
</protein>
<dbReference type="EMBL" id="JBHRSU010000032">
    <property type="protein sequence ID" value="MFC3101416.1"/>
    <property type="molecule type" value="Genomic_DNA"/>
</dbReference>
<dbReference type="PANTHER" id="PTHR34820:SF4">
    <property type="entry name" value="INNER MEMBRANE PROTEIN YEBZ"/>
    <property type="match status" value="1"/>
</dbReference>
<evidence type="ECO:0000256" key="4">
    <source>
        <dbReference type="ARBA" id="ARBA00022989"/>
    </source>
</evidence>
<dbReference type="Proteomes" id="UP001595378">
    <property type="component" value="Unassembled WGS sequence"/>
</dbReference>
<gene>
    <name evidence="8" type="ORF">ACFODK_11010</name>
</gene>
<feature type="transmembrane region" description="Helical" evidence="6">
    <location>
        <begin position="270"/>
        <end position="294"/>
    </location>
</feature>
<evidence type="ECO:0000256" key="1">
    <source>
        <dbReference type="ARBA" id="ARBA00004651"/>
    </source>
</evidence>
<keyword evidence="2" id="KW-1003">Cell membrane</keyword>
<feature type="transmembrane region" description="Helical" evidence="6">
    <location>
        <begin position="44"/>
        <end position="62"/>
    </location>
</feature>
<reference evidence="9" key="1">
    <citation type="journal article" date="2019" name="Int. J. Syst. Evol. Microbiol.">
        <title>The Global Catalogue of Microorganisms (GCM) 10K type strain sequencing project: providing services to taxonomists for standard genome sequencing and annotation.</title>
        <authorList>
            <consortium name="The Broad Institute Genomics Platform"/>
            <consortium name="The Broad Institute Genome Sequencing Center for Infectious Disease"/>
            <person name="Wu L."/>
            <person name="Ma J."/>
        </authorList>
    </citation>
    <scope>NUCLEOTIDE SEQUENCE [LARGE SCALE GENOMIC DNA]</scope>
    <source>
        <strain evidence="9">KCTC 52606</strain>
    </source>
</reference>
<evidence type="ECO:0000256" key="6">
    <source>
        <dbReference type="SAM" id="Phobius"/>
    </source>
</evidence>
<feature type="transmembrane region" description="Helical" evidence="6">
    <location>
        <begin position="152"/>
        <end position="172"/>
    </location>
</feature>
<comment type="subcellular location">
    <subcellularLocation>
        <location evidence="1">Cell membrane</location>
        <topology evidence="1">Multi-pass membrane protein</topology>
    </subcellularLocation>
</comment>
<dbReference type="InterPro" id="IPR032694">
    <property type="entry name" value="CopC/D"/>
</dbReference>
<proteinExistence type="predicted"/>
<organism evidence="8 9">
    <name type="scientific">Alteraurantiacibacter lauratis</name>
    <dbReference type="NCBI Taxonomy" id="2054627"/>
    <lineage>
        <taxon>Bacteria</taxon>
        <taxon>Pseudomonadati</taxon>
        <taxon>Pseudomonadota</taxon>
        <taxon>Alphaproteobacteria</taxon>
        <taxon>Sphingomonadales</taxon>
        <taxon>Erythrobacteraceae</taxon>
        <taxon>Alteraurantiacibacter</taxon>
    </lineage>
</organism>
<evidence type="ECO:0000256" key="3">
    <source>
        <dbReference type="ARBA" id="ARBA00022692"/>
    </source>
</evidence>
<name>A0ABV7EIU9_9SPHN</name>
<keyword evidence="9" id="KW-1185">Reference proteome</keyword>
<keyword evidence="5 6" id="KW-0472">Membrane</keyword>
<evidence type="ECO:0000256" key="2">
    <source>
        <dbReference type="ARBA" id="ARBA00022475"/>
    </source>
</evidence>
<sequence length="298" mass="31012">MIELWVIALRGVQYVAIAIALGLPAFMLYNPAVRAMALVWPRRMVLAAALVLLAAAPAALVAQTAMMAGSLEAALSPDALRAVISLPLGMAILVRAVGAALLVIVVAAFSPERVLWLAAAVIAALINATFVWTSHAGATGFLPLLLSDVVHLLAASIWIGALAAFAGIMFWRPADSSARLWPLITALARFARVGTFAVLLLIGTGLINGVMLIGFENMLMLAETPYGRTLIAKLALFAMMLALAGANRFRLAPALAAVGKDATDTPLRMLRLSIGLELAAGVTLLALVAVLGTLPPPS</sequence>
<dbReference type="Pfam" id="PF05425">
    <property type="entry name" value="CopD"/>
    <property type="match status" value="1"/>
</dbReference>
<keyword evidence="3 6" id="KW-0812">Transmembrane</keyword>
<keyword evidence="4 6" id="KW-1133">Transmembrane helix</keyword>
<evidence type="ECO:0000259" key="7">
    <source>
        <dbReference type="Pfam" id="PF05425"/>
    </source>
</evidence>
<feature type="transmembrane region" description="Helical" evidence="6">
    <location>
        <begin position="230"/>
        <end position="249"/>
    </location>
</feature>
<evidence type="ECO:0000256" key="5">
    <source>
        <dbReference type="ARBA" id="ARBA00023136"/>
    </source>
</evidence>
<dbReference type="InterPro" id="IPR008457">
    <property type="entry name" value="Cu-R_CopD_dom"/>
</dbReference>